<dbReference type="EMBL" id="FNSC01000001">
    <property type="protein sequence ID" value="SEC79687.1"/>
    <property type="molecule type" value="Genomic_DNA"/>
</dbReference>
<dbReference type="GO" id="GO:0016020">
    <property type="term" value="C:membrane"/>
    <property type="evidence" value="ECO:0007669"/>
    <property type="project" value="UniProtKB-UniRule"/>
</dbReference>
<dbReference type="InterPro" id="IPR006665">
    <property type="entry name" value="OmpA-like"/>
</dbReference>
<name>A0A1H4VFB5_PSEAG</name>
<evidence type="ECO:0000313" key="6">
    <source>
        <dbReference type="Proteomes" id="UP000242849"/>
    </source>
</evidence>
<proteinExistence type="predicted"/>
<accession>A0A1H4VFB5</accession>
<evidence type="ECO:0000259" key="4">
    <source>
        <dbReference type="PROSITE" id="PS51123"/>
    </source>
</evidence>
<dbReference type="Gene3D" id="3.40.190.10">
    <property type="entry name" value="Periplasmic binding protein-like II"/>
    <property type="match status" value="2"/>
</dbReference>
<dbReference type="PROSITE" id="PS51123">
    <property type="entry name" value="OMPA_2"/>
    <property type="match status" value="1"/>
</dbReference>
<dbReference type="InterPro" id="IPR050811">
    <property type="entry name" value="Phosphate_ABC_transporter"/>
</dbReference>
<evidence type="ECO:0000256" key="2">
    <source>
        <dbReference type="PROSITE-ProRule" id="PRU00473"/>
    </source>
</evidence>
<sequence length="454" mass="48366">MNLTLGKQASLAGMLMLCLAQLFALDAYAQLPLPAAGQNALRIEGSNTIGDALAPALVEALMQREGLKNIKIQTMPEANLKRITGPVANGQAVHVEVVAQGSSAGFTALAEQRAEVAASSRPIRDQEVERLAAAGDMRSASAEQVIGIDGVAVIVHPRNALNQLTSAQLAGVFSGSIKTWEELGGSGGEIRVMTMDDNSGTFDTFNTAVLAAQGMTLRTDTGRYAVSSVLADDVAQTPQSIGFVGLAYVGKAKPLAIADGQAEAMAPTLGLVASEDYPLSRRLFLYLKPDEQNPWARALVAFAQSPEGQQVVAANGFVAQTVSAIKVDVSTDMPERYRHLVENAQRLSVTFRFNEGNATLDNKAIQDVQRIVSFLKAENKLSARVSLIGFGDAKEDPARALLLSKLRAMAVRRELSKAGVTVQDVEGLGQILPVASNEIESGRIKNRRVEVWVY</sequence>
<gene>
    <name evidence="5" type="ORF">SAMN05421553_1465</name>
</gene>
<dbReference type="Proteomes" id="UP000242849">
    <property type="component" value="Unassembled WGS sequence"/>
</dbReference>
<dbReference type="PANTHER" id="PTHR30570:SF1">
    <property type="entry name" value="PHOSPHATE-BINDING PROTEIN PSTS"/>
    <property type="match status" value="1"/>
</dbReference>
<evidence type="ECO:0000256" key="1">
    <source>
        <dbReference type="ARBA" id="ARBA00022729"/>
    </source>
</evidence>
<dbReference type="Pfam" id="PF00691">
    <property type="entry name" value="OmpA"/>
    <property type="match status" value="1"/>
</dbReference>
<feature type="signal peptide" evidence="3">
    <location>
        <begin position="1"/>
        <end position="29"/>
    </location>
</feature>
<keyword evidence="1 3" id="KW-0732">Signal</keyword>
<dbReference type="RefSeq" id="WP_420875032.1">
    <property type="nucleotide sequence ID" value="NZ_FNSC01000001.1"/>
</dbReference>
<organism evidence="5 6">
    <name type="scientific">Pseudomonas anguilliseptica</name>
    <dbReference type="NCBI Taxonomy" id="53406"/>
    <lineage>
        <taxon>Bacteria</taxon>
        <taxon>Pseudomonadati</taxon>
        <taxon>Pseudomonadota</taxon>
        <taxon>Gammaproteobacteria</taxon>
        <taxon>Pseudomonadales</taxon>
        <taxon>Pseudomonadaceae</taxon>
        <taxon>Pseudomonas</taxon>
    </lineage>
</organism>
<feature type="chain" id="PRO_5017181620" evidence="3">
    <location>
        <begin position="30"/>
        <end position="454"/>
    </location>
</feature>
<dbReference type="SUPFAM" id="SSF103088">
    <property type="entry name" value="OmpA-like"/>
    <property type="match status" value="1"/>
</dbReference>
<dbReference type="SUPFAM" id="SSF53850">
    <property type="entry name" value="Periplasmic binding protein-like II"/>
    <property type="match status" value="1"/>
</dbReference>
<keyword evidence="2" id="KW-0472">Membrane</keyword>
<dbReference type="CDD" id="cd07185">
    <property type="entry name" value="OmpA_C-like"/>
    <property type="match status" value="1"/>
</dbReference>
<dbReference type="AlphaFoldDB" id="A0A1H4VFB5"/>
<evidence type="ECO:0000256" key="3">
    <source>
        <dbReference type="SAM" id="SignalP"/>
    </source>
</evidence>
<dbReference type="InterPro" id="IPR036737">
    <property type="entry name" value="OmpA-like_sf"/>
</dbReference>
<dbReference type="PANTHER" id="PTHR30570">
    <property type="entry name" value="PERIPLASMIC PHOSPHATE BINDING COMPONENT OF PHOSPHATE ABC TRANSPORTER"/>
    <property type="match status" value="1"/>
</dbReference>
<protein>
    <submittedName>
        <fullName evidence="5">Phosphate ABC transporter substrate-binding protein, PhoT family</fullName>
    </submittedName>
</protein>
<dbReference type="STRING" id="53406.SAMN05421553_1465"/>
<dbReference type="Pfam" id="PF12849">
    <property type="entry name" value="PBP_like_2"/>
    <property type="match status" value="1"/>
</dbReference>
<feature type="domain" description="OmpA-like" evidence="4">
    <location>
        <begin position="340"/>
        <end position="454"/>
    </location>
</feature>
<reference evidence="6" key="1">
    <citation type="submission" date="2016-10" db="EMBL/GenBank/DDBJ databases">
        <authorList>
            <person name="Varghese N."/>
            <person name="Submissions S."/>
        </authorList>
    </citation>
    <scope>NUCLEOTIDE SEQUENCE [LARGE SCALE GENOMIC DNA]</scope>
    <source>
        <strain evidence="6">DSM 12111</strain>
    </source>
</reference>
<dbReference type="CDD" id="cd13566">
    <property type="entry name" value="PBP2_phosphate"/>
    <property type="match status" value="1"/>
</dbReference>
<dbReference type="Gene3D" id="3.30.1330.60">
    <property type="entry name" value="OmpA-like domain"/>
    <property type="match status" value="1"/>
</dbReference>
<keyword evidence="6" id="KW-1185">Reference proteome</keyword>
<dbReference type="InterPro" id="IPR024370">
    <property type="entry name" value="PBP_domain"/>
</dbReference>
<evidence type="ECO:0000313" key="5">
    <source>
        <dbReference type="EMBL" id="SEC79687.1"/>
    </source>
</evidence>